<evidence type="ECO:0000313" key="10">
    <source>
        <dbReference type="EMBL" id="SDL30981.1"/>
    </source>
</evidence>
<keyword evidence="3 8" id="KW-0963">Cytoplasm</keyword>
<dbReference type="Gene3D" id="2.40.50.140">
    <property type="entry name" value="Nucleic acid-binding proteins"/>
    <property type="match status" value="2"/>
</dbReference>
<evidence type="ECO:0000256" key="5">
    <source>
        <dbReference type="ARBA" id="ARBA00022801"/>
    </source>
</evidence>
<dbReference type="GO" id="GO:0008859">
    <property type="term" value="F:exoribonuclease II activity"/>
    <property type="evidence" value="ECO:0007669"/>
    <property type="project" value="UniProtKB-UniRule"/>
</dbReference>
<dbReference type="EC" id="3.1.13.1" evidence="8"/>
<dbReference type="InterPro" id="IPR003029">
    <property type="entry name" value="S1_domain"/>
</dbReference>
<comment type="subcellular location">
    <subcellularLocation>
        <location evidence="2 8">Cytoplasm</location>
    </subcellularLocation>
</comment>
<reference evidence="11" key="1">
    <citation type="submission" date="2016-10" db="EMBL/GenBank/DDBJ databases">
        <authorList>
            <person name="Varghese N."/>
            <person name="Submissions S."/>
        </authorList>
    </citation>
    <scope>NUCLEOTIDE SEQUENCE [LARGE SCALE GENOMIC DNA]</scope>
    <source>
        <strain evidence="11">DSM 16995</strain>
    </source>
</reference>
<evidence type="ECO:0000256" key="6">
    <source>
        <dbReference type="ARBA" id="ARBA00022839"/>
    </source>
</evidence>
<dbReference type="EMBL" id="FNGA01000004">
    <property type="protein sequence ID" value="SDL30981.1"/>
    <property type="molecule type" value="Genomic_DNA"/>
</dbReference>
<dbReference type="STRING" id="246191.SAMN05660337_2594"/>
<keyword evidence="11" id="KW-1185">Reference proteome</keyword>
<dbReference type="HAMAP" id="MF_01895">
    <property type="entry name" value="RNase_R"/>
    <property type="match status" value="1"/>
</dbReference>
<evidence type="ECO:0000256" key="3">
    <source>
        <dbReference type="ARBA" id="ARBA00022490"/>
    </source>
</evidence>
<dbReference type="Proteomes" id="UP000199053">
    <property type="component" value="Unassembled WGS sequence"/>
</dbReference>
<sequence>MGKKKHSKNPGVIKPYEVVKILRKSEKPLSGGEIQKRLGLTKRHRKFVKELLVSQVAEGKIVKAGSAYGLLEKMNMITGKLQVQRSGAAFVLPDEKGRKDIFVRPRSMNEAWHGDRVSVAILSANSGGKNPEGRVLSVLERGKQVFPVRVARATGATALLCNPTDPKLNFGIVVEPKEAVKSPSLASGKLEKSVLNKAGVDSTVASSKEQSFDYSKVSRGDILLVAPGERIHANLWKGKILKYLGREDDVLVQEAIVKANNGVPTEFPEKALEEAASLPDRPSEEDFESREDMREIQFVTIDGATAKDFDDAIHVETIAKGYRLRVAIADVSHYVAMNSPMDREAGKRANSYYFPKSVEPMFPEALSNGLCSLNPNVERLAMNATIEFDKTGVPLSSKFASVVIRSHARLTYNQVYKAIIQGDEEERAKISEVVPMLEVAEKLALQINARRKERGSLDFDLPEPEILFNLQGETVDICPRVRNFAHQMIEEFMIAANEAVAEFLTAREMPCLYRVHPGPDPQKLTNFFKVLKKMGIASDIPDPITPQSLQKVLQSADGADQEFLVSRMLIRSMKQAKYEPGNEGHFGLASDCYCHFTSPIRRYADLAVHRSLKVALGDQHQPMHAQKQLTGLGSHLSARERVAMEAEREILKRLTIIFLKDKVGEQFTGIISSMAEFGFWVEFQEVMAEGMIRLASLSDDYYTFWADRQMIVGERSGKAFRLGQKVIVKLDSVSLELLEANLSIVEGGEDFKKYV</sequence>
<name>A0A1G9J0Y2_9BACT</name>
<dbReference type="GO" id="GO:0003723">
    <property type="term" value="F:RNA binding"/>
    <property type="evidence" value="ECO:0007669"/>
    <property type="project" value="UniProtKB-UniRule"/>
</dbReference>
<dbReference type="PANTHER" id="PTHR23355">
    <property type="entry name" value="RIBONUCLEASE"/>
    <property type="match status" value="1"/>
</dbReference>
<comment type="similarity">
    <text evidence="8">Belongs to the RNR ribonuclease family. RNase R subfamily.</text>
</comment>
<dbReference type="InterPro" id="IPR050180">
    <property type="entry name" value="RNR_Ribonuclease"/>
</dbReference>
<dbReference type="PANTHER" id="PTHR23355:SF9">
    <property type="entry name" value="DIS3-LIKE EXONUCLEASE 2"/>
    <property type="match status" value="1"/>
</dbReference>
<dbReference type="AlphaFoldDB" id="A0A1G9J0Y2"/>
<evidence type="ECO:0000313" key="11">
    <source>
        <dbReference type="Proteomes" id="UP000199053"/>
    </source>
</evidence>
<dbReference type="NCBIfam" id="TIGR02063">
    <property type="entry name" value="RNase_R"/>
    <property type="match status" value="1"/>
</dbReference>
<evidence type="ECO:0000259" key="9">
    <source>
        <dbReference type="PROSITE" id="PS50126"/>
    </source>
</evidence>
<dbReference type="GO" id="GO:0006402">
    <property type="term" value="P:mRNA catabolic process"/>
    <property type="evidence" value="ECO:0007669"/>
    <property type="project" value="TreeGrafter"/>
</dbReference>
<protein>
    <recommendedName>
        <fullName evidence="8">Ribonuclease R</fullName>
        <shortName evidence="8">RNase R</shortName>
        <ecNumber evidence="8">3.1.13.1</ecNumber>
    </recommendedName>
</protein>
<proteinExistence type="inferred from homology"/>
<dbReference type="InterPro" id="IPR001900">
    <property type="entry name" value="RNase_II/R"/>
</dbReference>
<dbReference type="Pfam" id="PF00773">
    <property type="entry name" value="RNB"/>
    <property type="match status" value="1"/>
</dbReference>
<evidence type="ECO:0000256" key="7">
    <source>
        <dbReference type="ARBA" id="ARBA00022884"/>
    </source>
</evidence>
<dbReference type="InterPro" id="IPR011805">
    <property type="entry name" value="RNase_R"/>
</dbReference>
<accession>A0A1G9J0Y2</accession>
<evidence type="ECO:0000256" key="4">
    <source>
        <dbReference type="ARBA" id="ARBA00022722"/>
    </source>
</evidence>
<dbReference type="PROSITE" id="PS50126">
    <property type="entry name" value="S1"/>
    <property type="match status" value="1"/>
</dbReference>
<dbReference type="SUPFAM" id="SSF50249">
    <property type="entry name" value="Nucleic acid-binding proteins"/>
    <property type="match status" value="3"/>
</dbReference>
<dbReference type="NCBIfam" id="TIGR00358">
    <property type="entry name" value="3_prime_RNase"/>
    <property type="match status" value="1"/>
</dbReference>
<dbReference type="SMART" id="SM00955">
    <property type="entry name" value="RNB"/>
    <property type="match status" value="1"/>
</dbReference>
<dbReference type="InterPro" id="IPR013223">
    <property type="entry name" value="RNase_B_OB_dom"/>
</dbReference>
<comment type="function">
    <text evidence="8">3'-5' exoribonuclease that releases 5'-nucleoside monophosphates and is involved in maturation of structured RNAs.</text>
</comment>
<dbReference type="InterPro" id="IPR012340">
    <property type="entry name" value="NA-bd_OB-fold"/>
</dbReference>
<keyword evidence="7 8" id="KW-0694">RNA-binding</keyword>
<gene>
    <name evidence="8" type="primary">rnr</name>
    <name evidence="10" type="ORF">SAMN05660337_2594</name>
</gene>
<dbReference type="OrthoDB" id="9764149at2"/>
<evidence type="ECO:0000256" key="2">
    <source>
        <dbReference type="ARBA" id="ARBA00004496"/>
    </source>
</evidence>
<dbReference type="Pfam" id="PF00575">
    <property type="entry name" value="S1"/>
    <property type="match status" value="1"/>
</dbReference>
<dbReference type="InterPro" id="IPR011129">
    <property type="entry name" value="CSD"/>
</dbReference>
<evidence type="ECO:0000256" key="1">
    <source>
        <dbReference type="ARBA" id="ARBA00001849"/>
    </source>
</evidence>
<comment type="catalytic activity">
    <reaction evidence="1 8">
        <text>Exonucleolytic cleavage in the 3'- to 5'-direction to yield nucleoside 5'-phosphates.</text>
        <dbReference type="EC" id="3.1.13.1"/>
    </reaction>
</comment>
<dbReference type="CDD" id="cd04471">
    <property type="entry name" value="S1_RNase_R"/>
    <property type="match status" value="1"/>
</dbReference>
<organism evidence="10 11">
    <name type="scientific">Maridesulfovibrio ferrireducens</name>
    <dbReference type="NCBI Taxonomy" id="246191"/>
    <lineage>
        <taxon>Bacteria</taxon>
        <taxon>Pseudomonadati</taxon>
        <taxon>Thermodesulfobacteriota</taxon>
        <taxon>Desulfovibrionia</taxon>
        <taxon>Desulfovibrionales</taxon>
        <taxon>Desulfovibrionaceae</taxon>
        <taxon>Maridesulfovibrio</taxon>
    </lineage>
</organism>
<feature type="domain" description="S1 motif" evidence="9">
    <location>
        <begin position="664"/>
        <end position="745"/>
    </location>
</feature>
<keyword evidence="5 8" id="KW-0378">Hydrolase</keyword>
<dbReference type="Pfam" id="PF08206">
    <property type="entry name" value="OB_RNB"/>
    <property type="match status" value="1"/>
</dbReference>
<dbReference type="RefSeq" id="WP_092161778.1">
    <property type="nucleotide sequence ID" value="NZ_FNGA01000004.1"/>
</dbReference>
<dbReference type="InterPro" id="IPR004476">
    <property type="entry name" value="RNase_II/RNase_R"/>
</dbReference>
<dbReference type="SMART" id="SM00316">
    <property type="entry name" value="S1"/>
    <property type="match status" value="1"/>
</dbReference>
<evidence type="ECO:0000256" key="8">
    <source>
        <dbReference type="HAMAP-Rule" id="MF_01895"/>
    </source>
</evidence>
<dbReference type="GO" id="GO:0005829">
    <property type="term" value="C:cytosol"/>
    <property type="evidence" value="ECO:0007669"/>
    <property type="project" value="UniProtKB-ARBA"/>
</dbReference>
<keyword evidence="6 8" id="KW-0269">Exonuclease</keyword>
<dbReference type="SMART" id="SM00357">
    <property type="entry name" value="CSP"/>
    <property type="match status" value="1"/>
</dbReference>
<keyword evidence="4 8" id="KW-0540">Nuclease</keyword>